<comment type="caution">
    <text evidence="2">The sequence shown here is derived from an EMBL/GenBank/DDBJ whole genome shotgun (WGS) entry which is preliminary data.</text>
</comment>
<sequence length="680" mass="76998">MIASIQTNLFFGSSLHININGHLSQPVPQLRGLRQGDPLSPVLFNLAFEPLLRRIIHDQAFQGFSFPRSLAAPAHLDHNIKLLAYADDIACFLQSPTDLRILNNHLATYSAASNARINFHKTEAFALSGKHSIFHSTWRTPLTQSNIHAWHDCNAPEPIVYLGYPIFHNSRQRNVFQDRLLKKIENACNVHNHRSLSFRGRVTIANCLVLSKLWYVLRVVSVTKQFLSSVVSIVAKFITARCFPKISFSTMTVPRKFGGLGLLNPFIQQSALQLRWLIPLLRHSHLSPEFWCSEELTSSIVLPLLADYLIHLVEISMRLPEPVALGSDFRLPFLFPSLRPLRSKDREHPLYLLYQAIDALPKDFSTVVINPETAMHIPLGSIINPIRNFPLRPSILKLPASSAYIIDSEFNFTRPRSNLEIVQSPRLVKMFLKAIRDGHLQLAPFFLRTCIAQSLAHLASPAYIPVLHHNIDVSRFIKACTLAPSGKDISSKEFRKLCRPPTPESPPSLSSTKWLSFWRFPIHLQARTVWYRVLHGKLATRSTLFKLLPELVDSPQCAVCTLSAIEDTDHFLYDCPPKMLVWKELWPILFSSQFSASLLKKALFKLEFPDSSLETEIPSAVGIASILLSIWRAHFNLVFNLQPFIPSTVVSLARSVLLTYSREHLLQSGGSPFPLPHFCL</sequence>
<organism evidence="2 3">
    <name type="scientific">Rhizopus oryzae</name>
    <name type="common">Mucormycosis agent</name>
    <name type="synonym">Rhizopus arrhizus var. delemar</name>
    <dbReference type="NCBI Taxonomy" id="64495"/>
    <lineage>
        <taxon>Eukaryota</taxon>
        <taxon>Fungi</taxon>
        <taxon>Fungi incertae sedis</taxon>
        <taxon>Mucoromycota</taxon>
        <taxon>Mucoromycotina</taxon>
        <taxon>Mucoromycetes</taxon>
        <taxon>Mucorales</taxon>
        <taxon>Mucorineae</taxon>
        <taxon>Rhizopodaceae</taxon>
        <taxon>Rhizopus</taxon>
    </lineage>
</organism>
<protein>
    <recommendedName>
        <fullName evidence="1">Reverse transcriptase domain-containing protein</fullName>
    </recommendedName>
</protein>
<evidence type="ECO:0000313" key="2">
    <source>
        <dbReference type="EMBL" id="KAG1300926.1"/>
    </source>
</evidence>
<dbReference type="PANTHER" id="PTHR33116:SF78">
    <property type="entry name" value="OS12G0587133 PROTEIN"/>
    <property type="match status" value="1"/>
</dbReference>
<evidence type="ECO:0000259" key="1">
    <source>
        <dbReference type="PROSITE" id="PS50878"/>
    </source>
</evidence>
<dbReference type="InterPro" id="IPR000477">
    <property type="entry name" value="RT_dom"/>
</dbReference>
<dbReference type="EMBL" id="JAANQT010003588">
    <property type="protein sequence ID" value="KAG1300926.1"/>
    <property type="molecule type" value="Genomic_DNA"/>
</dbReference>
<dbReference type="InterPro" id="IPR043502">
    <property type="entry name" value="DNA/RNA_pol_sf"/>
</dbReference>
<dbReference type="PANTHER" id="PTHR33116">
    <property type="entry name" value="REVERSE TRANSCRIPTASE ZINC-BINDING DOMAIN-CONTAINING PROTEIN-RELATED-RELATED"/>
    <property type="match status" value="1"/>
</dbReference>
<gene>
    <name evidence="2" type="ORF">G6F64_012257</name>
</gene>
<feature type="domain" description="Reverse transcriptase" evidence="1">
    <location>
        <begin position="1"/>
        <end position="166"/>
    </location>
</feature>
<reference evidence="2" key="1">
    <citation type="journal article" date="2020" name="Microb. Genom.">
        <title>Genetic diversity of clinical and environmental Mucorales isolates obtained from an investigation of mucormycosis cases among solid organ transplant recipients.</title>
        <authorList>
            <person name="Nguyen M.H."/>
            <person name="Kaul D."/>
            <person name="Muto C."/>
            <person name="Cheng S.J."/>
            <person name="Richter R.A."/>
            <person name="Bruno V.M."/>
            <person name="Liu G."/>
            <person name="Beyhan S."/>
            <person name="Sundermann A.J."/>
            <person name="Mounaud S."/>
            <person name="Pasculle A.W."/>
            <person name="Nierman W.C."/>
            <person name="Driscoll E."/>
            <person name="Cumbie R."/>
            <person name="Clancy C.J."/>
            <person name="Dupont C.L."/>
        </authorList>
    </citation>
    <scope>NUCLEOTIDE SEQUENCE</scope>
    <source>
        <strain evidence="2">GL11</strain>
    </source>
</reference>
<keyword evidence="3" id="KW-1185">Reference proteome</keyword>
<dbReference type="Proteomes" id="UP000716291">
    <property type="component" value="Unassembled WGS sequence"/>
</dbReference>
<accession>A0A9P7BLP5</accession>
<dbReference type="Pfam" id="PF00078">
    <property type="entry name" value="RVT_1"/>
    <property type="match status" value="1"/>
</dbReference>
<evidence type="ECO:0000313" key="3">
    <source>
        <dbReference type="Proteomes" id="UP000716291"/>
    </source>
</evidence>
<dbReference type="AlphaFoldDB" id="A0A9P7BLP5"/>
<dbReference type="PROSITE" id="PS50878">
    <property type="entry name" value="RT_POL"/>
    <property type="match status" value="1"/>
</dbReference>
<proteinExistence type="predicted"/>
<name>A0A9P7BLP5_RHIOR</name>
<dbReference type="SUPFAM" id="SSF56672">
    <property type="entry name" value="DNA/RNA polymerases"/>
    <property type="match status" value="1"/>
</dbReference>